<feature type="signal peptide" evidence="1">
    <location>
        <begin position="1"/>
        <end position="18"/>
    </location>
</feature>
<comment type="caution">
    <text evidence="3">The sequence shown here is derived from an EMBL/GenBank/DDBJ whole genome shotgun (WGS) entry which is preliminary data.</text>
</comment>
<accession>A0A419S9A6</accession>
<keyword evidence="1" id="KW-0732">Signal</keyword>
<dbReference type="OrthoDB" id="951410at2"/>
<dbReference type="InterPro" id="IPR036761">
    <property type="entry name" value="TTHA0802/YceI-like_sf"/>
</dbReference>
<gene>
    <name evidence="3" type="ORF">BCY91_16135</name>
</gene>
<dbReference type="Proteomes" id="UP000283433">
    <property type="component" value="Unassembled WGS sequence"/>
</dbReference>
<dbReference type="AlphaFoldDB" id="A0A419S9A6"/>
<evidence type="ECO:0000313" key="4">
    <source>
        <dbReference type="Proteomes" id="UP000283433"/>
    </source>
</evidence>
<protein>
    <submittedName>
        <fullName evidence="3">Lipid-binding protein</fullName>
    </submittedName>
</protein>
<sequence>MKTLSLFLALTISLLAFTAPSDVYTVDTTRSKIEWIGKKVTGAHHGEVALSGGQLVLNGNKLQSGSFDINMNSITVKDLSGTSATKLLGHLKSEDFFDTDKYSNAKFVITKVTPQSNGNALIAGNLTIKGITHPLSFQANIKQKNGLVVAVANGVKVDRTKYEIKYGSSSFLAGLGDKAIDDHFELNINLVAKK</sequence>
<evidence type="ECO:0000256" key="1">
    <source>
        <dbReference type="SAM" id="SignalP"/>
    </source>
</evidence>
<feature type="domain" description="Lipid/polyisoprenoid-binding YceI-like" evidence="2">
    <location>
        <begin position="23"/>
        <end position="193"/>
    </location>
</feature>
<evidence type="ECO:0000313" key="3">
    <source>
        <dbReference type="EMBL" id="RKD18328.1"/>
    </source>
</evidence>
<evidence type="ECO:0000259" key="2">
    <source>
        <dbReference type="SMART" id="SM00867"/>
    </source>
</evidence>
<dbReference type="EMBL" id="MBTA01000005">
    <property type="protein sequence ID" value="RKD18328.1"/>
    <property type="molecule type" value="Genomic_DNA"/>
</dbReference>
<reference evidence="3 4" key="1">
    <citation type="submission" date="2016-07" db="EMBL/GenBank/DDBJ databases">
        <title>Genome of Pelobium manganitolerans.</title>
        <authorList>
            <person name="Wu S."/>
            <person name="Wang G."/>
        </authorList>
    </citation>
    <scope>NUCLEOTIDE SEQUENCE [LARGE SCALE GENOMIC DNA]</scope>
    <source>
        <strain evidence="3 4">YS-25</strain>
    </source>
</reference>
<proteinExistence type="predicted"/>
<dbReference type="Pfam" id="PF04264">
    <property type="entry name" value="YceI"/>
    <property type="match status" value="1"/>
</dbReference>
<dbReference type="SUPFAM" id="SSF101874">
    <property type="entry name" value="YceI-like"/>
    <property type="match status" value="1"/>
</dbReference>
<dbReference type="PANTHER" id="PTHR34406">
    <property type="entry name" value="PROTEIN YCEI"/>
    <property type="match status" value="1"/>
</dbReference>
<dbReference type="SMART" id="SM00867">
    <property type="entry name" value="YceI"/>
    <property type="match status" value="1"/>
</dbReference>
<dbReference type="PANTHER" id="PTHR34406:SF1">
    <property type="entry name" value="PROTEIN YCEI"/>
    <property type="match status" value="1"/>
</dbReference>
<keyword evidence="4" id="KW-1185">Reference proteome</keyword>
<dbReference type="RefSeq" id="WP_120181044.1">
    <property type="nucleotide sequence ID" value="NZ_MBTA01000005.1"/>
</dbReference>
<dbReference type="Gene3D" id="2.40.128.110">
    <property type="entry name" value="Lipid/polyisoprenoid-binding, YceI-like"/>
    <property type="match status" value="1"/>
</dbReference>
<organism evidence="3 4">
    <name type="scientific">Pelobium manganitolerans</name>
    <dbReference type="NCBI Taxonomy" id="1842495"/>
    <lineage>
        <taxon>Bacteria</taxon>
        <taxon>Pseudomonadati</taxon>
        <taxon>Bacteroidota</taxon>
        <taxon>Sphingobacteriia</taxon>
        <taxon>Sphingobacteriales</taxon>
        <taxon>Sphingobacteriaceae</taxon>
        <taxon>Pelobium</taxon>
    </lineage>
</organism>
<dbReference type="InterPro" id="IPR007372">
    <property type="entry name" value="Lipid/polyisoprenoid-bd_YceI"/>
</dbReference>
<feature type="chain" id="PRO_5019347487" evidence="1">
    <location>
        <begin position="19"/>
        <end position="194"/>
    </location>
</feature>
<name>A0A419S9A6_9SPHI</name>